<reference evidence="1" key="1">
    <citation type="submission" date="2018-02" db="EMBL/GenBank/DDBJ databases">
        <title>Rhizophora mucronata_Transcriptome.</title>
        <authorList>
            <person name="Meera S.P."/>
            <person name="Sreeshan A."/>
            <person name="Augustine A."/>
        </authorList>
    </citation>
    <scope>NUCLEOTIDE SEQUENCE</scope>
    <source>
        <tissue evidence="1">Leaf</tissue>
    </source>
</reference>
<proteinExistence type="predicted"/>
<name>A0A2P2J455_RHIMU</name>
<protein>
    <submittedName>
        <fullName evidence="1">Uncharacterized protein</fullName>
    </submittedName>
</protein>
<accession>A0A2P2J455</accession>
<dbReference type="EMBL" id="GGEC01007785">
    <property type="protein sequence ID" value="MBW88268.1"/>
    <property type="molecule type" value="Transcribed_RNA"/>
</dbReference>
<dbReference type="AlphaFoldDB" id="A0A2P2J455"/>
<sequence length="55" mass="6222">MGHHSSRGSHIMGLRKGHGPVLVFTKRMFPQLKLVPTITLRFALQKEDNAEVLKI</sequence>
<organism evidence="1">
    <name type="scientific">Rhizophora mucronata</name>
    <name type="common">Asiatic mangrove</name>
    <dbReference type="NCBI Taxonomy" id="61149"/>
    <lineage>
        <taxon>Eukaryota</taxon>
        <taxon>Viridiplantae</taxon>
        <taxon>Streptophyta</taxon>
        <taxon>Embryophyta</taxon>
        <taxon>Tracheophyta</taxon>
        <taxon>Spermatophyta</taxon>
        <taxon>Magnoliopsida</taxon>
        <taxon>eudicotyledons</taxon>
        <taxon>Gunneridae</taxon>
        <taxon>Pentapetalae</taxon>
        <taxon>rosids</taxon>
        <taxon>fabids</taxon>
        <taxon>Malpighiales</taxon>
        <taxon>Rhizophoraceae</taxon>
        <taxon>Rhizophora</taxon>
    </lineage>
</organism>
<evidence type="ECO:0000313" key="1">
    <source>
        <dbReference type="EMBL" id="MBW88268.1"/>
    </source>
</evidence>